<evidence type="ECO:0000259" key="2">
    <source>
        <dbReference type="PROSITE" id="PS50090"/>
    </source>
</evidence>
<feature type="compositionally biased region" description="Polar residues" evidence="1">
    <location>
        <begin position="271"/>
        <end position="288"/>
    </location>
</feature>
<organism evidence="4 5">
    <name type="scientific">Claviceps aff. purpurea</name>
    <dbReference type="NCBI Taxonomy" id="1967640"/>
    <lineage>
        <taxon>Eukaryota</taxon>
        <taxon>Fungi</taxon>
        <taxon>Dikarya</taxon>
        <taxon>Ascomycota</taxon>
        <taxon>Pezizomycotina</taxon>
        <taxon>Sordariomycetes</taxon>
        <taxon>Hypocreomycetidae</taxon>
        <taxon>Hypocreales</taxon>
        <taxon>Clavicipitaceae</taxon>
        <taxon>Claviceps</taxon>
    </lineage>
</organism>
<feature type="region of interest" description="Disordered" evidence="1">
    <location>
        <begin position="1"/>
        <end position="21"/>
    </location>
</feature>
<dbReference type="PANTHER" id="PTHR45614:SF25">
    <property type="entry name" value="MYB PROTEIN"/>
    <property type="match status" value="1"/>
</dbReference>
<accession>A0A9P7U0C2</accession>
<feature type="compositionally biased region" description="Pro residues" evidence="1">
    <location>
        <begin position="1"/>
        <end position="11"/>
    </location>
</feature>
<dbReference type="GO" id="GO:0000978">
    <property type="term" value="F:RNA polymerase II cis-regulatory region sequence-specific DNA binding"/>
    <property type="evidence" value="ECO:0007669"/>
    <property type="project" value="TreeGrafter"/>
</dbReference>
<proteinExistence type="predicted"/>
<dbReference type="AlphaFoldDB" id="A0A9P7U0C2"/>
<dbReference type="Pfam" id="PF13921">
    <property type="entry name" value="Myb_DNA-bind_6"/>
    <property type="match status" value="1"/>
</dbReference>
<dbReference type="InterPro" id="IPR050560">
    <property type="entry name" value="MYB_TF"/>
</dbReference>
<dbReference type="SMART" id="SM00717">
    <property type="entry name" value="SANT"/>
    <property type="match status" value="2"/>
</dbReference>
<dbReference type="SUPFAM" id="SSF46689">
    <property type="entry name" value="Homeodomain-like"/>
    <property type="match status" value="1"/>
</dbReference>
<dbReference type="PANTHER" id="PTHR45614">
    <property type="entry name" value="MYB PROTEIN-RELATED"/>
    <property type="match status" value="1"/>
</dbReference>
<feature type="domain" description="Myb-like" evidence="2">
    <location>
        <begin position="69"/>
        <end position="119"/>
    </location>
</feature>
<evidence type="ECO:0000313" key="5">
    <source>
        <dbReference type="Proteomes" id="UP000707071"/>
    </source>
</evidence>
<dbReference type="InterPro" id="IPR017930">
    <property type="entry name" value="Myb_dom"/>
</dbReference>
<reference evidence="4 5" key="1">
    <citation type="journal article" date="2020" name="bioRxiv">
        <title>Whole genome comparisons of ergot fungi reveals the divergence and evolution of species within the genus Claviceps are the result of varying mechanisms driving genome evolution and host range expansion.</title>
        <authorList>
            <person name="Wyka S.A."/>
            <person name="Mondo S.J."/>
            <person name="Liu M."/>
            <person name="Dettman J."/>
            <person name="Nalam V."/>
            <person name="Broders K.D."/>
        </authorList>
    </citation>
    <scope>NUCLEOTIDE SEQUENCE [LARGE SCALE GENOMIC DNA]</scope>
    <source>
        <strain evidence="4 5">Clav52</strain>
    </source>
</reference>
<name>A0A9P7U0C2_9HYPO</name>
<protein>
    <recommendedName>
        <fullName evidence="6">Regulator of conidiation rca-1</fullName>
    </recommendedName>
</protein>
<dbReference type="Proteomes" id="UP000707071">
    <property type="component" value="Unassembled WGS sequence"/>
</dbReference>
<evidence type="ECO:0000259" key="3">
    <source>
        <dbReference type="PROSITE" id="PS51294"/>
    </source>
</evidence>
<feature type="domain" description="HTH myb-type" evidence="3">
    <location>
        <begin position="17"/>
        <end position="72"/>
    </location>
</feature>
<dbReference type="GO" id="GO:0045944">
    <property type="term" value="P:positive regulation of transcription by RNA polymerase II"/>
    <property type="evidence" value="ECO:0007669"/>
    <property type="project" value="TreeGrafter"/>
</dbReference>
<dbReference type="PROSITE" id="PS51294">
    <property type="entry name" value="HTH_MYB"/>
    <property type="match status" value="2"/>
</dbReference>
<gene>
    <name evidence="4" type="ORF">E4U09_008299</name>
</gene>
<dbReference type="Gene3D" id="1.10.10.60">
    <property type="entry name" value="Homeodomain-like"/>
    <property type="match status" value="2"/>
</dbReference>
<keyword evidence="5" id="KW-1185">Reference proteome</keyword>
<feature type="region of interest" description="Disordered" evidence="1">
    <location>
        <begin position="178"/>
        <end position="214"/>
    </location>
</feature>
<feature type="domain" description="Myb-like" evidence="2">
    <location>
        <begin position="17"/>
        <end position="68"/>
    </location>
</feature>
<dbReference type="PROSITE" id="PS50090">
    <property type="entry name" value="MYB_LIKE"/>
    <property type="match status" value="2"/>
</dbReference>
<dbReference type="GO" id="GO:0000981">
    <property type="term" value="F:DNA-binding transcription factor activity, RNA polymerase II-specific"/>
    <property type="evidence" value="ECO:0007669"/>
    <property type="project" value="TreeGrafter"/>
</dbReference>
<dbReference type="GO" id="GO:0000278">
    <property type="term" value="P:mitotic cell cycle"/>
    <property type="evidence" value="ECO:0007669"/>
    <property type="project" value="TreeGrafter"/>
</dbReference>
<feature type="compositionally biased region" description="Polar residues" evidence="1">
    <location>
        <begin position="191"/>
        <end position="202"/>
    </location>
</feature>
<evidence type="ECO:0000256" key="1">
    <source>
        <dbReference type="SAM" id="MobiDB-lite"/>
    </source>
</evidence>
<feature type="region of interest" description="Disordered" evidence="1">
    <location>
        <begin position="252"/>
        <end position="304"/>
    </location>
</feature>
<dbReference type="GO" id="GO:0005634">
    <property type="term" value="C:nucleus"/>
    <property type="evidence" value="ECO:0007669"/>
    <property type="project" value="TreeGrafter"/>
</dbReference>
<dbReference type="CDD" id="cd00167">
    <property type="entry name" value="SANT"/>
    <property type="match status" value="2"/>
</dbReference>
<evidence type="ECO:0008006" key="6">
    <source>
        <dbReference type="Google" id="ProtNLM"/>
    </source>
</evidence>
<feature type="domain" description="HTH myb-type" evidence="3">
    <location>
        <begin position="73"/>
        <end position="123"/>
    </location>
</feature>
<comment type="caution">
    <text evidence="4">The sequence shown here is derived from an EMBL/GenBank/DDBJ whole genome shotgun (WGS) entry which is preliminary data.</text>
</comment>
<sequence length="304" mass="34409">MDPSIPSPQPKTQPGVEVTHRRGPWSSYEDYLLMSRVRKSGARNWVGISDYIGTRSAKQCRERYHQSLNPSLNHDPITREEGEIILDWVAQSGAQWAQIARHLKGRSDNAVKNWFNGVKNRNKRRESALDLQRQNASLPVTNFARPLPKLPSVGCPTLPRRSGRGQFPIDWRSSRLLSPCASDHDEHDDANYTTSPAAQRSLGNRYPQESVDLPPLRDEADKHWQNQWLPGVDSFPNLGHFMPYHQVQPPPIHGYAQLPTAPNSPLAHAEASQSQTPRSVNWGTQSPEVKQKKCRKMKLSEVLT</sequence>
<dbReference type="InterPro" id="IPR001005">
    <property type="entry name" value="SANT/Myb"/>
</dbReference>
<evidence type="ECO:0000313" key="4">
    <source>
        <dbReference type="EMBL" id="KAG6299259.1"/>
    </source>
</evidence>
<dbReference type="InterPro" id="IPR009057">
    <property type="entry name" value="Homeodomain-like_sf"/>
</dbReference>
<dbReference type="EMBL" id="SRRH01000099">
    <property type="protein sequence ID" value="KAG6299259.1"/>
    <property type="molecule type" value="Genomic_DNA"/>
</dbReference>